<organism evidence="1 2">
    <name type="scientific">Sphaerobolus stellatus (strain SS14)</name>
    <dbReference type="NCBI Taxonomy" id="990650"/>
    <lineage>
        <taxon>Eukaryota</taxon>
        <taxon>Fungi</taxon>
        <taxon>Dikarya</taxon>
        <taxon>Basidiomycota</taxon>
        <taxon>Agaricomycotina</taxon>
        <taxon>Agaricomycetes</taxon>
        <taxon>Phallomycetidae</taxon>
        <taxon>Geastrales</taxon>
        <taxon>Sphaerobolaceae</taxon>
        <taxon>Sphaerobolus</taxon>
    </lineage>
</organism>
<name>A0A0C9VY02_SPHS4</name>
<dbReference type="Proteomes" id="UP000054279">
    <property type="component" value="Unassembled WGS sequence"/>
</dbReference>
<gene>
    <name evidence="1" type="ORF">M422DRAFT_47685</name>
</gene>
<sequence>MAVPCDGCGKLFPKREGIADCSRCVKLASHAIDSEVYKEMQKWPQCNGCGLSTRNLVLSADGLCFSCPEAHPALINSDITQTARVVSDASRLRNSATQSRLKVGTKFSTDSLRELQNGGGQPGEKKVWICWE</sequence>
<reference evidence="1 2" key="1">
    <citation type="submission" date="2014-06" db="EMBL/GenBank/DDBJ databases">
        <title>Evolutionary Origins and Diversification of the Mycorrhizal Mutualists.</title>
        <authorList>
            <consortium name="DOE Joint Genome Institute"/>
            <consortium name="Mycorrhizal Genomics Consortium"/>
            <person name="Kohler A."/>
            <person name="Kuo A."/>
            <person name="Nagy L.G."/>
            <person name="Floudas D."/>
            <person name="Copeland A."/>
            <person name="Barry K.W."/>
            <person name="Cichocki N."/>
            <person name="Veneault-Fourrey C."/>
            <person name="LaButti K."/>
            <person name="Lindquist E.A."/>
            <person name="Lipzen A."/>
            <person name="Lundell T."/>
            <person name="Morin E."/>
            <person name="Murat C."/>
            <person name="Riley R."/>
            <person name="Ohm R."/>
            <person name="Sun H."/>
            <person name="Tunlid A."/>
            <person name="Henrissat B."/>
            <person name="Grigoriev I.V."/>
            <person name="Hibbett D.S."/>
            <person name="Martin F."/>
        </authorList>
    </citation>
    <scope>NUCLEOTIDE SEQUENCE [LARGE SCALE GENOMIC DNA]</scope>
    <source>
        <strain evidence="1 2">SS14</strain>
    </source>
</reference>
<dbReference type="HOGENOM" id="CLU_1918426_0_0_1"/>
<evidence type="ECO:0000313" key="2">
    <source>
        <dbReference type="Proteomes" id="UP000054279"/>
    </source>
</evidence>
<proteinExistence type="predicted"/>
<protein>
    <submittedName>
        <fullName evidence="1">Uncharacterized protein</fullName>
    </submittedName>
</protein>
<evidence type="ECO:0000313" key="1">
    <source>
        <dbReference type="EMBL" id="KIJ43855.1"/>
    </source>
</evidence>
<accession>A0A0C9VY02</accession>
<dbReference type="EMBL" id="KN837120">
    <property type="protein sequence ID" value="KIJ43855.1"/>
    <property type="molecule type" value="Genomic_DNA"/>
</dbReference>
<dbReference type="AlphaFoldDB" id="A0A0C9VY02"/>
<keyword evidence="2" id="KW-1185">Reference proteome</keyword>